<evidence type="ECO:0000256" key="1">
    <source>
        <dbReference type="ARBA" id="ARBA00009477"/>
    </source>
</evidence>
<dbReference type="InterPro" id="IPR045800">
    <property type="entry name" value="HMBD"/>
</dbReference>
<feature type="domain" description="CzcB-like C-terminal circularly permuted SH3-like" evidence="9">
    <location>
        <begin position="331"/>
        <end position="390"/>
    </location>
</feature>
<feature type="domain" description="CusB-like barrel-sandwich hybrid" evidence="7">
    <location>
        <begin position="126"/>
        <end position="242"/>
    </location>
</feature>
<dbReference type="Proteomes" id="UP001248581">
    <property type="component" value="Chromosome"/>
</dbReference>
<dbReference type="Pfam" id="PF25919">
    <property type="entry name" value="BSH_CusB"/>
    <property type="match status" value="1"/>
</dbReference>
<evidence type="ECO:0000259" key="6">
    <source>
        <dbReference type="Pfam" id="PF25869"/>
    </source>
</evidence>
<dbReference type="PANTHER" id="PTHR30097">
    <property type="entry name" value="CATION EFFLUX SYSTEM PROTEIN CUSB"/>
    <property type="match status" value="1"/>
</dbReference>
<dbReference type="Pfam" id="PF19335">
    <property type="entry name" value="HMBD"/>
    <property type="match status" value="1"/>
</dbReference>
<feature type="compositionally biased region" description="Basic and acidic residues" evidence="3">
    <location>
        <begin position="412"/>
        <end position="425"/>
    </location>
</feature>
<dbReference type="NCBIfam" id="TIGR01730">
    <property type="entry name" value="RND_mfp"/>
    <property type="match status" value="1"/>
</dbReference>
<feature type="domain" description="CusB-like three alpha-helical bundle" evidence="6">
    <location>
        <begin position="160"/>
        <end position="207"/>
    </location>
</feature>
<dbReference type="InterPro" id="IPR058649">
    <property type="entry name" value="CzcB_C"/>
</dbReference>
<feature type="signal peptide" evidence="4">
    <location>
        <begin position="1"/>
        <end position="25"/>
    </location>
</feature>
<dbReference type="RefSeq" id="WP_348387831.1">
    <property type="nucleotide sequence ID" value="NZ_CP134146.1"/>
</dbReference>
<dbReference type="Pfam" id="PF25954">
    <property type="entry name" value="Beta-barrel_RND_2"/>
    <property type="match status" value="1"/>
</dbReference>
<feature type="domain" description="CusB-like beta-barrel" evidence="8">
    <location>
        <begin position="247"/>
        <end position="322"/>
    </location>
</feature>
<evidence type="ECO:0000259" key="9">
    <source>
        <dbReference type="Pfam" id="PF25975"/>
    </source>
</evidence>
<keyword evidence="11" id="KW-1185">Reference proteome</keyword>
<dbReference type="InterPro" id="IPR058790">
    <property type="entry name" value="BSH_CusB"/>
</dbReference>
<comment type="similarity">
    <text evidence="1">Belongs to the membrane fusion protein (MFP) (TC 8.A.1) family.</text>
</comment>
<evidence type="ECO:0000256" key="3">
    <source>
        <dbReference type="SAM" id="MobiDB-lite"/>
    </source>
</evidence>
<keyword evidence="4" id="KW-0732">Signal</keyword>
<feature type="region of interest" description="Disordered" evidence="3">
    <location>
        <begin position="412"/>
        <end position="436"/>
    </location>
</feature>
<dbReference type="SUPFAM" id="SSF111369">
    <property type="entry name" value="HlyD-like secretion proteins"/>
    <property type="match status" value="1"/>
</dbReference>
<feature type="domain" description="Heavy metal binding" evidence="5">
    <location>
        <begin position="47"/>
        <end position="73"/>
    </location>
</feature>
<dbReference type="InterPro" id="IPR006143">
    <property type="entry name" value="RND_pump_MFP"/>
</dbReference>
<proteinExistence type="inferred from homology"/>
<feature type="chain" id="PRO_5045427143" evidence="4">
    <location>
        <begin position="26"/>
        <end position="436"/>
    </location>
</feature>
<evidence type="ECO:0000259" key="8">
    <source>
        <dbReference type="Pfam" id="PF25954"/>
    </source>
</evidence>
<evidence type="ECO:0000256" key="4">
    <source>
        <dbReference type="SAM" id="SignalP"/>
    </source>
</evidence>
<dbReference type="Pfam" id="PF25975">
    <property type="entry name" value="CzcB_C"/>
    <property type="match status" value="1"/>
</dbReference>
<evidence type="ECO:0000256" key="2">
    <source>
        <dbReference type="ARBA" id="ARBA00022448"/>
    </source>
</evidence>
<dbReference type="InterPro" id="IPR051909">
    <property type="entry name" value="MFP_Cation_Efflux"/>
</dbReference>
<organism evidence="10 11">
    <name type="scientific">Thalassotalea nanhaiensis</name>
    <dbReference type="NCBI Taxonomy" id="3065648"/>
    <lineage>
        <taxon>Bacteria</taxon>
        <taxon>Pseudomonadati</taxon>
        <taxon>Pseudomonadota</taxon>
        <taxon>Gammaproteobacteria</taxon>
        <taxon>Alteromonadales</taxon>
        <taxon>Colwelliaceae</taxon>
        <taxon>Thalassotalea</taxon>
    </lineage>
</organism>
<keyword evidence="2" id="KW-0813">Transport</keyword>
<dbReference type="Gene3D" id="2.40.420.20">
    <property type="match status" value="1"/>
</dbReference>
<dbReference type="Gene3D" id="2.40.30.170">
    <property type="match status" value="1"/>
</dbReference>
<evidence type="ECO:0000313" key="10">
    <source>
        <dbReference type="EMBL" id="WNC68677.1"/>
    </source>
</evidence>
<dbReference type="EMBL" id="CP134146">
    <property type="protein sequence ID" value="WNC68677.1"/>
    <property type="molecule type" value="Genomic_DNA"/>
</dbReference>
<accession>A0ABY9TIM1</accession>
<evidence type="ECO:0000313" key="11">
    <source>
        <dbReference type="Proteomes" id="UP001248581"/>
    </source>
</evidence>
<reference evidence="11" key="1">
    <citation type="submission" date="2023-09" db="EMBL/GenBank/DDBJ databases">
        <authorList>
            <person name="Zhang C."/>
        </authorList>
    </citation>
    <scope>NUCLEOTIDE SEQUENCE [LARGE SCALE GENOMIC DNA]</scope>
    <source>
        <strain evidence="11">SQ345</strain>
    </source>
</reference>
<evidence type="ECO:0000259" key="7">
    <source>
        <dbReference type="Pfam" id="PF25919"/>
    </source>
</evidence>
<name>A0ABY9TIM1_9GAMM</name>
<dbReference type="InterPro" id="IPR058792">
    <property type="entry name" value="Beta-barrel_RND_2"/>
</dbReference>
<evidence type="ECO:0000259" key="5">
    <source>
        <dbReference type="Pfam" id="PF19335"/>
    </source>
</evidence>
<gene>
    <name evidence="10" type="ORF">RI845_00675</name>
</gene>
<dbReference type="InterPro" id="IPR058791">
    <property type="entry name" value="3HB_CusB"/>
</dbReference>
<dbReference type="PANTHER" id="PTHR30097:SF15">
    <property type="entry name" value="CATION EFFLUX SYSTEM PROTEIN CUSB"/>
    <property type="match status" value="1"/>
</dbReference>
<dbReference type="Pfam" id="PF25869">
    <property type="entry name" value="3HB_CusB"/>
    <property type="match status" value="1"/>
</dbReference>
<protein>
    <submittedName>
        <fullName evidence="10">Efflux RND transporter periplasmic adaptor subunit</fullName>
    </submittedName>
</protein>
<sequence length="436" mass="49181">MCITRFFKLIVVIFLLSNPVLTVHAEEHLAKEFSQLTEQTDVQASQYVCPMHSHIVKDHPGKCPICGMDLVEVVRTPATDTDVEVTVPGHIQQNMALTTERAETSVLWRFIETFGSVKYDENGQVHLHPRTTGWVEKLTVKTLGESVAKGQLLYEIYSPELLLAQDEYLSLYRDQTVGKKLKKRGRTRLSLLGLSDAFIDKLEQRNQSFYRVPYYAPSNGIVAKLDIREGMYVNPENELMMLADTAKVWVIVDVFEHQMDWVKTGKWVEFDLPALGIFAREGKVEYIYPALDPVTRTLKVRLSLDNPDGAFKPEMIANVRIYGGATDEVLNIPVQALIQTEQQNRVIVKTSDDKFVVKHVAVGTMSQGRAEIISGLNAGDVVVTSGQFLIDSEANIQSAIQQMSNQVMDHNGMEMDHNDMDHQDMPAKPQNNTHNH</sequence>